<dbReference type="OrthoDB" id="1522941at2"/>
<keyword evidence="2" id="KW-1185">Reference proteome</keyword>
<dbReference type="RefSeq" id="WP_010855345.1">
    <property type="nucleotide sequence ID" value="NZ_AQHR01000088.1"/>
</dbReference>
<dbReference type="EMBL" id="AQHR01000088">
    <property type="protein sequence ID" value="EON76084.1"/>
    <property type="molecule type" value="Genomic_DNA"/>
</dbReference>
<proteinExistence type="predicted"/>
<dbReference type="STRING" id="1232681.ADIS_3212"/>
<protein>
    <recommendedName>
        <fullName evidence="3">Acyl-CoA reductase</fullName>
    </recommendedName>
</protein>
<evidence type="ECO:0008006" key="3">
    <source>
        <dbReference type="Google" id="ProtNLM"/>
    </source>
</evidence>
<dbReference type="PATRIC" id="fig|1288963.3.peg.3205"/>
<evidence type="ECO:0000313" key="2">
    <source>
        <dbReference type="Proteomes" id="UP000013909"/>
    </source>
</evidence>
<accession>R7ZQ09</accession>
<reference evidence="1 2" key="1">
    <citation type="submission" date="2013-02" db="EMBL/GenBank/DDBJ databases">
        <title>A novel strain isolated from Lonar lake, Maharashtra, India.</title>
        <authorList>
            <person name="Singh A."/>
        </authorList>
    </citation>
    <scope>NUCLEOTIDE SEQUENCE [LARGE SCALE GENOMIC DNA]</scope>
    <source>
        <strain evidence="1 2">AK24</strain>
    </source>
</reference>
<evidence type="ECO:0000313" key="1">
    <source>
        <dbReference type="EMBL" id="EON76084.1"/>
    </source>
</evidence>
<gene>
    <name evidence="1" type="ORF">ADIS_3212</name>
</gene>
<comment type="caution">
    <text evidence="1">The sequence shown here is derived from an EMBL/GenBank/DDBJ whole genome shotgun (WGS) entry which is preliminary data.</text>
</comment>
<organism evidence="1 2">
    <name type="scientific">Lunatimonas lonarensis</name>
    <dbReference type="NCBI Taxonomy" id="1232681"/>
    <lineage>
        <taxon>Bacteria</taxon>
        <taxon>Pseudomonadati</taxon>
        <taxon>Bacteroidota</taxon>
        <taxon>Cytophagia</taxon>
        <taxon>Cytophagales</taxon>
        <taxon>Cyclobacteriaceae</taxon>
    </lineage>
</organism>
<dbReference type="AlphaFoldDB" id="R7ZQ09"/>
<sequence>MDLSLQQRIHAFTALGNLLQSLPSSTQEDLFPQIVGNNPWFIPAQTQLAIQGIREMLRPDSLENWLANYPIPPTIDQKSIGLVMAGNIPGVGFHDLLCVLLTGHIAHIKLSSTDRVLIPWLVDRLLEIEPGFSEQIRWAERLQGMDAYIATGSNNSARYFDYYFGKYPHIIRKNRTSVAVLNGKETAEELVLLTSDVLQYFGLGCRNVSKLYVSSPQQIVAFLEASSPMSHVMDHHKYANNYDYNKSIYLVNGEDHLDNGFLLMRQSEDLVSPIAVVHYAMYHSQEEVEEKLRNQSDRIQCTLSKGGWLPGSIPFGSAQCPVVSDYADNVDTIQFLLSL</sequence>
<name>R7ZQ09_9BACT</name>
<dbReference type="Proteomes" id="UP000013909">
    <property type="component" value="Unassembled WGS sequence"/>
</dbReference>